<dbReference type="InterPro" id="IPR041633">
    <property type="entry name" value="Polbeta"/>
</dbReference>
<dbReference type="PANTHER" id="PTHR43852">
    <property type="entry name" value="NUCLEOTIDYLTRANSFERASE"/>
    <property type="match status" value="1"/>
</dbReference>
<dbReference type="GO" id="GO:0016740">
    <property type="term" value="F:transferase activity"/>
    <property type="evidence" value="ECO:0007669"/>
    <property type="project" value="UniProtKB-KW"/>
</dbReference>
<gene>
    <name evidence="2" type="ORF">KsCSTR_39720</name>
    <name evidence="3" type="ORF">KSMBR1_3147</name>
</gene>
<dbReference type="AlphaFoldDB" id="A0A2C9CIM5"/>
<reference evidence="3" key="1">
    <citation type="submission" date="2017-10" db="EMBL/GenBank/DDBJ databases">
        <authorList>
            <person name="Banno H."/>
            <person name="Chua N.-H."/>
        </authorList>
    </citation>
    <scope>NUCLEOTIDE SEQUENCE [LARGE SCALE GENOMIC DNA]</scope>
    <source>
        <strain evidence="3">Kuenenia_mbr1_ru-nijmegen</strain>
    </source>
</reference>
<evidence type="ECO:0000313" key="5">
    <source>
        <dbReference type="Proteomes" id="UP000501926"/>
    </source>
</evidence>
<dbReference type="RefSeq" id="WP_099326172.1">
    <property type="nucleotide sequence ID" value="NZ_CP049055.1"/>
</dbReference>
<feature type="domain" description="Polymerase beta nucleotidyltransferase" evidence="1">
    <location>
        <begin position="9"/>
        <end position="97"/>
    </location>
</feature>
<evidence type="ECO:0000313" key="4">
    <source>
        <dbReference type="Proteomes" id="UP000221734"/>
    </source>
</evidence>
<dbReference type="CDD" id="cd05403">
    <property type="entry name" value="NT_KNTase_like"/>
    <property type="match status" value="1"/>
</dbReference>
<accession>A0A2C9CIM5</accession>
<dbReference type="OrthoDB" id="424879at2"/>
<reference evidence="2 5" key="3">
    <citation type="submission" date="2020-02" db="EMBL/GenBank/DDBJ databases">
        <title>Newly sequenced genome of strain CSTR1 showed variability in Candidatus Kuenenia stuttgartiensis genomes.</title>
        <authorList>
            <person name="Ding C."/>
            <person name="Adrian L."/>
        </authorList>
    </citation>
    <scope>NUCLEOTIDE SEQUENCE [LARGE SCALE GENOMIC DNA]</scope>
    <source>
        <strain evidence="2 5">CSTR1</strain>
    </source>
</reference>
<sequence length="134" mass="15589">MNILMSKPEIDHIARKYNLLLVILYGSHASGRTCKESDIDIAVLGTRPITFENLIDLNNEFAEIFKVKEIDVKSLHNTNSLFRYQVMSKGVLLYGKSYDYNSFKSYAFRDYYDSQDLLRLKEVLIKKRLQNLGV</sequence>
<reference evidence="4" key="2">
    <citation type="submission" date="2017-10" db="EMBL/GenBank/DDBJ databases">
        <authorList>
            <person name="Frank J."/>
        </authorList>
    </citation>
    <scope>NUCLEOTIDE SEQUENCE [LARGE SCALE GENOMIC DNA]</scope>
</reference>
<dbReference type="EMBL" id="LT934425">
    <property type="protein sequence ID" value="SOH05624.1"/>
    <property type="molecule type" value="Genomic_DNA"/>
</dbReference>
<dbReference type="EMBL" id="CP049055">
    <property type="protein sequence ID" value="QII13351.1"/>
    <property type="molecule type" value="Genomic_DNA"/>
</dbReference>
<dbReference type="InterPro" id="IPR052930">
    <property type="entry name" value="TA_antitoxin_MntA"/>
</dbReference>
<organism evidence="3 4">
    <name type="scientific">Kuenenia stuttgartiensis</name>
    <dbReference type="NCBI Taxonomy" id="174633"/>
    <lineage>
        <taxon>Bacteria</taxon>
        <taxon>Pseudomonadati</taxon>
        <taxon>Planctomycetota</taxon>
        <taxon>Candidatus Brocadiia</taxon>
        <taxon>Candidatus Brocadiales</taxon>
        <taxon>Candidatus Brocadiaceae</taxon>
        <taxon>Candidatus Kuenenia</taxon>
    </lineage>
</organism>
<proteinExistence type="predicted"/>
<dbReference type="InterPro" id="IPR043519">
    <property type="entry name" value="NT_sf"/>
</dbReference>
<evidence type="ECO:0000259" key="1">
    <source>
        <dbReference type="Pfam" id="PF18765"/>
    </source>
</evidence>
<name>A0A2C9CIM5_KUEST</name>
<dbReference type="SUPFAM" id="SSF81301">
    <property type="entry name" value="Nucleotidyltransferase"/>
    <property type="match status" value="1"/>
</dbReference>
<dbReference type="NCBIfam" id="NF047752">
    <property type="entry name" value="MntA_antitoxin"/>
    <property type="match status" value="1"/>
</dbReference>
<evidence type="ECO:0000313" key="3">
    <source>
        <dbReference type="EMBL" id="SOH05624.1"/>
    </source>
</evidence>
<dbReference type="KEGG" id="kst:KSMBR1_3147"/>
<keyword evidence="4" id="KW-1185">Reference proteome</keyword>
<dbReference type="PANTHER" id="PTHR43852:SF3">
    <property type="entry name" value="NUCLEOTIDYLTRANSFERASE"/>
    <property type="match status" value="1"/>
</dbReference>
<dbReference type="Pfam" id="PF18765">
    <property type="entry name" value="Polbeta"/>
    <property type="match status" value="1"/>
</dbReference>
<dbReference type="Proteomes" id="UP000221734">
    <property type="component" value="Chromosome Kuenenia_stuttgartiensis_MBR1"/>
</dbReference>
<protein>
    <submittedName>
        <fullName evidence="3">Nucleotidyltransferase domain protein</fullName>
    </submittedName>
</protein>
<dbReference type="Proteomes" id="UP000501926">
    <property type="component" value="Chromosome"/>
</dbReference>
<dbReference type="Gene3D" id="3.30.460.10">
    <property type="entry name" value="Beta Polymerase, domain 2"/>
    <property type="match status" value="1"/>
</dbReference>
<evidence type="ECO:0000313" key="2">
    <source>
        <dbReference type="EMBL" id="QII13351.1"/>
    </source>
</evidence>
<keyword evidence="3" id="KW-0808">Transferase</keyword>